<feature type="chain" id="PRO_5045325240" description="Phospholipase/carboxylesterase/thioesterase domain-containing protein" evidence="3">
    <location>
        <begin position="23"/>
        <end position="399"/>
    </location>
</feature>
<name>A0ABS8A887_9BACT</name>
<sequence>MRRLLSAAFLLALLLTAPLARAQTQPPQTYDQLLEGAARQLGQKNYCAATAAFAQAFADSTRVGPFDLYAGAGAAANCPGQQPQALRWLRQLTRQPNLPITTRDVDQMAQEASLSSLHGFAEWPRFLASLRQTAARRAAEAHQAAAEWQQAALGQALSAPAKTGTFATARPGFALYYAPVDTVRVPYLVYVPATYQPSRPTALLVYLHGGISSTPQFRAADPGVTQEPIFAAAAEQNALVLYPFGRQSFGWLEQRAALENVRRMVEQVRQRYHIDGRRVYLGGMSNGGTAAFWYACQSPAGFAGFYALSARPISQLGPLNFKQLGHGAPLYSLHAQDDDMVSYQDVRAVYERQQGQARQWHFLSRPTGGHSFLYGPDGPAALRALLTELLQQPALAPTK</sequence>
<keyword evidence="2" id="KW-0378">Hydrolase</keyword>
<dbReference type="InterPro" id="IPR050955">
    <property type="entry name" value="Plant_Biomass_Hydrol_Est"/>
</dbReference>
<keyword evidence="1 3" id="KW-0732">Signal</keyword>
<dbReference type="Gene3D" id="3.40.50.1820">
    <property type="entry name" value="alpha/beta hydrolase"/>
    <property type="match status" value="1"/>
</dbReference>
<evidence type="ECO:0000256" key="2">
    <source>
        <dbReference type="ARBA" id="ARBA00022801"/>
    </source>
</evidence>
<organism evidence="4 5">
    <name type="scientific">Hymenobacter nitidus</name>
    <dbReference type="NCBI Taxonomy" id="2880929"/>
    <lineage>
        <taxon>Bacteria</taxon>
        <taxon>Pseudomonadati</taxon>
        <taxon>Bacteroidota</taxon>
        <taxon>Cytophagia</taxon>
        <taxon>Cytophagales</taxon>
        <taxon>Hymenobacteraceae</taxon>
        <taxon>Hymenobacter</taxon>
    </lineage>
</organism>
<evidence type="ECO:0008006" key="6">
    <source>
        <dbReference type="Google" id="ProtNLM"/>
    </source>
</evidence>
<dbReference type="PANTHER" id="PTHR43037">
    <property type="entry name" value="UNNAMED PRODUCT-RELATED"/>
    <property type="match status" value="1"/>
</dbReference>
<evidence type="ECO:0000313" key="4">
    <source>
        <dbReference type="EMBL" id="MCB2376618.1"/>
    </source>
</evidence>
<reference evidence="4" key="1">
    <citation type="submission" date="2021-10" db="EMBL/GenBank/DDBJ databases">
        <authorList>
            <person name="Dean J.D."/>
            <person name="Kim M.K."/>
            <person name="Newey C.N."/>
            <person name="Stoker T.S."/>
            <person name="Thompson D.W."/>
            <person name="Grose J.H."/>
        </authorList>
    </citation>
    <scope>NUCLEOTIDE SEQUENCE</scope>
    <source>
        <strain evidence="4">BT635</strain>
    </source>
</reference>
<dbReference type="SUPFAM" id="SSF53474">
    <property type="entry name" value="alpha/beta-Hydrolases"/>
    <property type="match status" value="1"/>
</dbReference>
<evidence type="ECO:0000256" key="3">
    <source>
        <dbReference type="SAM" id="SignalP"/>
    </source>
</evidence>
<keyword evidence="5" id="KW-1185">Reference proteome</keyword>
<dbReference type="Proteomes" id="UP001165297">
    <property type="component" value="Unassembled WGS sequence"/>
</dbReference>
<dbReference type="EMBL" id="JAJADQ010000002">
    <property type="protein sequence ID" value="MCB2376618.1"/>
    <property type="molecule type" value="Genomic_DNA"/>
</dbReference>
<comment type="caution">
    <text evidence="4">The sequence shown here is derived from an EMBL/GenBank/DDBJ whole genome shotgun (WGS) entry which is preliminary data.</text>
</comment>
<proteinExistence type="predicted"/>
<dbReference type="InterPro" id="IPR029058">
    <property type="entry name" value="AB_hydrolase_fold"/>
</dbReference>
<dbReference type="PANTHER" id="PTHR43037:SF5">
    <property type="entry name" value="FERULOYL ESTERASE"/>
    <property type="match status" value="1"/>
</dbReference>
<dbReference type="RefSeq" id="WP_226182734.1">
    <property type="nucleotide sequence ID" value="NZ_JAJADQ010000002.1"/>
</dbReference>
<evidence type="ECO:0000313" key="5">
    <source>
        <dbReference type="Proteomes" id="UP001165297"/>
    </source>
</evidence>
<protein>
    <recommendedName>
        <fullName evidence="6">Phospholipase/carboxylesterase/thioesterase domain-containing protein</fullName>
    </recommendedName>
</protein>
<accession>A0ABS8A887</accession>
<gene>
    <name evidence="4" type="ORF">LGH70_03435</name>
</gene>
<feature type="signal peptide" evidence="3">
    <location>
        <begin position="1"/>
        <end position="22"/>
    </location>
</feature>
<evidence type="ECO:0000256" key="1">
    <source>
        <dbReference type="ARBA" id="ARBA00022729"/>
    </source>
</evidence>